<feature type="non-terminal residue" evidence="1">
    <location>
        <position position="159"/>
    </location>
</feature>
<sequence length="159" mass="17421">DLKLLPEQYDSFGGKARSQDAILRFRTGKLEYSLPFTAVRPQAQDAAPWFMYLAFTDAPCDGPAEEILDSGYGFISLYYQDVIPDSPDTDSAGLGRLLPRQPDIGRGKLALWAFAANQIYRAVCRLPGHLGLNPDRAAICGHSRLGKTALWAGVTEPGY</sequence>
<evidence type="ECO:0000313" key="1">
    <source>
        <dbReference type="EMBL" id="AIA85146.1"/>
    </source>
</evidence>
<accession>A0A060BXC0</accession>
<dbReference type="EMBL" id="KF117887">
    <property type="protein sequence ID" value="AIA85146.1"/>
    <property type="molecule type" value="Genomic_DNA"/>
</dbReference>
<name>A0A060BXC0_9BACT</name>
<dbReference type="InterPro" id="IPR029058">
    <property type="entry name" value="AB_hydrolase_fold"/>
</dbReference>
<organism evidence="1">
    <name type="scientific">uncultured Rhodopirellula sp</name>
    <dbReference type="NCBI Taxonomy" id="666712"/>
    <lineage>
        <taxon>Bacteria</taxon>
        <taxon>Pseudomonadati</taxon>
        <taxon>Planctomycetota</taxon>
        <taxon>Planctomycetia</taxon>
        <taxon>Pirellulales</taxon>
        <taxon>Pirellulaceae</taxon>
        <taxon>Rhodopirellula</taxon>
        <taxon>environmental samples</taxon>
    </lineage>
</organism>
<protein>
    <submittedName>
        <fullName evidence="1">CAZy families CE15 protein</fullName>
    </submittedName>
</protein>
<feature type="non-terminal residue" evidence="1">
    <location>
        <position position="1"/>
    </location>
</feature>
<reference evidence="1" key="1">
    <citation type="journal article" date="2013" name="Environ. Microbiol.">
        <title>Seasonally variable intestinal metagenomes of the red palm weevil (Rhynchophorus ferrugineus).</title>
        <authorList>
            <person name="Jia S."/>
            <person name="Zhang X."/>
            <person name="Zhang G."/>
            <person name="Yin A."/>
            <person name="Zhang S."/>
            <person name="Li F."/>
            <person name="Wang L."/>
            <person name="Zhao D."/>
            <person name="Yun Q."/>
            <person name="Tala"/>
            <person name="Wang J."/>
            <person name="Sun G."/>
            <person name="Baabdullah M."/>
            <person name="Yu X."/>
            <person name="Hu S."/>
            <person name="Al-Mssallem I.S."/>
            <person name="Yu J."/>
        </authorList>
    </citation>
    <scope>NUCLEOTIDE SEQUENCE</scope>
</reference>
<proteinExistence type="predicted"/>
<dbReference type="Gene3D" id="3.40.50.1820">
    <property type="entry name" value="alpha/beta hydrolase"/>
    <property type="match status" value="1"/>
</dbReference>
<dbReference type="SUPFAM" id="SSF53474">
    <property type="entry name" value="alpha/beta-Hydrolases"/>
    <property type="match status" value="1"/>
</dbReference>
<dbReference type="AlphaFoldDB" id="A0A060BXC0"/>